<dbReference type="PANTHER" id="PTHR43731">
    <property type="entry name" value="RHOMBOID PROTEASE"/>
    <property type="match status" value="1"/>
</dbReference>
<comment type="caution">
    <text evidence="9">The sequence shown here is derived from an EMBL/GenBank/DDBJ whole genome shotgun (WGS) entry which is preliminary data.</text>
</comment>
<gene>
    <name evidence="9" type="ORF">NJQ99_12915</name>
</gene>
<evidence type="ECO:0000313" key="10">
    <source>
        <dbReference type="Proteomes" id="UP001055804"/>
    </source>
</evidence>
<evidence type="ECO:0000256" key="7">
    <source>
        <dbReference type="SAM" id="Phobius"/>
    </source>
</evidence>
<feature type="transmembrane region" description="Helical" evidence="7">
    <location>
        <begin position="187"/>
        <end position="208"/>
    </location>
</feature>
<dbReference type="InterPro" id="IPR050925">
    <property type="entry name" value="Rhomboid_protease_S54"/>
</dbReference>
<comment type="similarity">
    <text evidence="2">Belongs to the peptidase S54 family.</text>
</comment>
<reference evidence="9" key="1">
    <citation type="submission" date="2022-06" db="EMBL/GenBank/DDBJ databases">
        <title>Isolation and Genomics of Futiania mangrovii gen. nov., sp. nov., a Rare and Metabolically-versatile member in the Class Alphaproteobacteria.</title>
        <authorList>
            <person name="Liu L."/>
            <person name="Huang W.-C."/>
            <person name="Pan J."/>
            <person name="Li J."/>
            <person name="Huang Y."/>
            <person name="Du H."/>
            <person name="Liu Y."/>
            <person name="Li M."/>
        </authorList>
    </citation>
    <scope>NUCLEOTIDE SEQUENCE</scope>
    <source>
        <strain evidence="9">FT118</strain>
    </source>
</reference>
<feature type="transmembrane region" description="Helical" evidence="7">
    <location>
        <begin position="20"/>
        <end position="41"/>
    </location>
</feature>
<feature type="transmembrane region" description="Helical" evidence="7">
    <location>
        <begin position="214"/>
        <end position="233"/>
    </location>
</feature>
<dbReference type="GO" id="GO:0004252">
    <property type="term" value="F:serine-type endopeptidase activity"/>
    <property type="evidence" value="ECO:0007669"/>
    <property type="project" value="InterPro"/>
</dbReference>
<keyword evidence="6 7" id="KW-0472">Membrane</keyword>
<keyword evidence="10" id="KW-1185">Reference proteome</keyword>
<dbReference type="AlphaFoldDB" id="A0A9J6PB24"/>
<comment type="subcellular location">
    <subcellularLocation>
        <location evidence="1">Membrane</location>
        <topology evidence="1">Multi-pass membrane protein</topology>
    </subcellularLocation>
</comment>
<accession>A0A9J6PB24</accession>
<organism evidence="9 10">
    <name type="scientific">Futiania mangrovi</name>
    <dbReference type="NCBI Taxonomy" id="2959716"/>
    <lineage>
        <taxon>Bacteria</taxon>
        <taxon>Pseudomonadati</taxon>
        <taxon>Pseudomonadota</taxon>
        <taxon>Alphaproteobacteria</taxon>
        <taxon>Futianiales</taxon>
        <taxon>Futianiaceae</taxon>
        <taxon>Futiania</taxon>
    </lineage>
</organism>
<dbReference type="EMBL" id="JAMZFT010000003">
    <property type="protein sequence ID" value="MCP1337316.1"/>
    <property type="molecule type" value="Genomic_DNA"/>
</dbReference>
<keyword evidence="3 7" id="KW-0812">Transmembrane</keyword>
<evidence type="ECO:0000259" key="8">
    <source>
        <dbReference type="Pfam" id="PF01694"/>
    </source>
</evidence>
<feature type="transmembrane region" description="Helical" evidence="7">
    <location>
        <begin position="120"/>
        <end position="138"/>
    </location>
</feature>
<dbReference type="SUPFAM" id="SSF144091">
    <property type="entry name" value="Rhomboid-like"/>
    <property type="match status" value="1"/>
</dbReference>
<evidence type="ECO:0000256" key="4">
    <source>
        <dbReference type="ARBA" id="ARBA00022801"/>
    </source>
</evidence>
<evidence type="ECO:0000256" key="3">
    <source>
        <dbReference type="ARBA" id="ARBA00022692"/>
    </source>
</evidence>
<evidence type="ECO:0000313" key="9">
    <source>
        <dbReference type="EMBL" id="MCP1337316.1"/>
    </source>
</evidence>
<evidence type="ECO:0000256" key="1">
    <source>
        <dbReference type="ARBA" id="ARBA00004141"/>
    </source>
</evidence>
<dbReference type="GO" id="GO:0006508">
    <property type="term" value="P:proteolysis"/>
    <property type="evidence" value="ECO:0007669"/>
    <property type="project" value="UniProtKB-KW"/>
</dbReference>
<dbReference type="PANTHER" id="PTHR43731:SF14">
    <property type="entry name" value="PRESENILIN-ASSOCIATED RHOMBOID-LIKE PROTEIN, MITOCHONDRIAL"/>
    <property type="match status" value="1"/>
</dbReference>
<feature type="transmembrane region" description="Helical" evidence="7">
    <location>
        <begin position="144"/>
        <end position="166"/>
    </location>
</feature>
<proteinExistence type="inferred from homology"/>
<dbReference type="Proteomes" id="UP001055804">
    <property type="component" value="Unassembled WGS sequence"/>
</dbReference>
<evidence type="ECO:0000256" key="2">
    <source>
        <dbReference type="ARBA" id="ARBA00009045"/>
    </source>
</evidence>
<dbReference type="GO" id="GO:0016020">
    <property type="term" value="C:membrane"/>
    <property type="evidence" value="ECO:0007669"/>
    <property type="project" value="UniProtKB-SubCell"/>
</dbReference>
<evidence type="ECO:0000256" key="5">
    <source>
        <dbReference type="ARBA" id="ARBA00022989"/>
    </source>
</evidence>
<dbReference type="Pfam" id="PF01694">
    <property type="entry name" value="Rhomboid"/>
    <property type="match status" value="1"/>
</dbReference>
<keyword evidence="9" id="KW-0645">Protease</keyword>
<keyword evidence="4" id="KW-0378">Hydrolase</keyword>
<dbReference type="Gene3D" id="1.20.1540.10">
    <property type="entry name" value="Rhomboid-like"/>
    <property type="match status" value="1"/>
</dbReference>
<dbReference type="RefSeq" id="WP_269333285.1">
    <property type="nucleotide sequence ID" value="NZ_JAMZFT010000003.1"/>
</dbReference>
<protein>
    <submittedName>
        <fullName evidence="9">Rhomboid family intramembrane serine protease</fullName>
    </submittedName>
</protein>
<evidence type="ECO:0000256" key="6">
    <source>
        <dbReference type="ARBA" id="ARBA00023136"/>
    </source>
</evidence>
<keyword evidence="5 7" id="KW-1133">Transmembrane helix</keyword>
<name>A0A9J6PB24_9PROT</name>
<dbReference type="InterPro" id="IPR022764">
    <property type="entry name" value="Peptidase_S54_rhomboid_dom"/>
</dbReference>
<dbReference type="InterPro" id="IPR035952">
    <property type="entry name" value="Rhomboid-like_sf"/>
</dbReference>
<feature type="domain" description="Peptidase S54 rhomboid" evidence="8">
    <location>
        <begin position="83"/>
        <end position="232"/>
    </location>
</feature>
<sequence>MQSPFPAPPHGRPREPVFNVPFALLALIGTLAAFHAARMLLPLRVEVEAIYMLGFVPARYGLSAPEIGIGSLLDAGPVTAAANFVSYTFLHGDLSHLGLNCLWLAAFGAPVIRRLGTDRFLVLYFLCGAAGAALHLLLHPASVAPLIGASAAISGMMGSAARFALAPAPLGYPRERLPLRRLTDSRVLVFVGLWFGLNWLFGTGAASVVGGATIAWEAHVGGFVAGLLLMPLFDRRR</sequence>